<evidence type="ECO:0000256" key="1">
    <source>
        <dbReference type="SAM" id="Phobius"/>
    </source>
</evidence>
<keyword evidence="1" id="KW-1133">Transmembrane helix</keyword>
<accession>A0AAN0JPA0</accession>
<keyword evidence="1" id="KW-0472">Membrane</keyword>
<dbReference type="KEGG" id="aqu:109586871"/>
<dbReference type="EnsemblMetazoa" id="XM_020003100.1">
    <property type="protein sequence ID" value="XP_019858659.1"/>
    <property type="gene ID" value="LOC109586871"/>
</dbReference>
<dbReference type="Proteomes" id="UP000007879">
    <property type="component" value="Unassembled WGS sequence"/>
</dbReference>
<evidence type="ECO:0000313" key="3">
    <source>
        <dbReference type="Proteomes" id="UP000007879"/>
    </source>
</evidence>
<name>A0AAN0JPA0_AMPQE</name>
<dbReference type="RefSeq" id="XP_019858659.1">
    <property type="nucleotide sequence ID" value="XM_020003100.1"/>
</dbReference>
<feature type="transmembrane region" description="Helical" evidence="1">
    <location>
        <begin position="109"/>
        <end position="137"/>
    </location>
</feature>
<keyword evidence="1" id="KW-0812">Transmembrane</keyword>
<organism evidence="2 3">
    <name type="scientific">Amphimedon queenslandica</name>
    <name type="common">Sponge</name>
    <dbReference type="NCBI Taxonomy" id="400682"/>
    <lineage>
        <taxon>Eukaryota</taxon>
        <taxon>Metazoa</taxon>
        <taxon>Porifera</taxon>
        <taxon>Demospongiae</taxon>
        <taxon>Heteroscleromorpha</taxon>
        <taxon>Haplosclerida</taxon>
        <taxon>Niphatidae</taxon>
        <taxon>Amphimedon</taxon>
    </lineage>
</organism>
<proteinExistence type="predicted"/>
<protein>
    <submittedName>
        <fullName evidence="2">Uncharacterized protein</fullName>
    </submittedName>
</protein>
<keyword evidence="3" id="KW-1185">Reference proteome</keyword>
<reference evidence="2" key="2">
    <citation type="submission" date="2024-06" db="UniProtKB">
        <authorList>
            <consortium name="EnsemblMetazoa"/>
        </authorList>
    </citation>
    <scope>IDENTIFICATION</scope>
</reference>
<reference evidence="3" key="1">
    <citation type="journal article" date="2010" name="Nature">
        <title>The Amphimedon queenslandica genome and the evolution of animal complexity.</title>
        <authorList>
            <person name="Srivastava M."/>
            <person name="Simakov O."/>
            <person name="Chapman J."/>
            <person name="Fahey B."/>
            <person name="Gauthier M.E."/>
            <person name="Mitros T."/>
            <person name="Richards G.S."/>
            <person name="Conaco C."/>
            <person name="Dacre M."/>
            <person name="Hellsten U."/>
            <person name="Larroux C."/>
            <person name="Putnam N.H."/>
            <person name="Stanke M."/>
            <person name="Adamska M."/>
            <person name="Darling A."/>
            <person name="Degnan S.M."/>
            <person name="Oakley T.H."/>
            <person name="Plachetzki D.C."/>
            <person name="Zhai Y."/>
            <person name="Adamski M."/>
            <person name="Calcino A."/>
            <person name="Cummins S.F."/>
            <person name="Goodstein D.M."/>
            <person name="Harris C."/>
            <person name="Jackson D.J."/>
            <person name="Leys S.P."/>
            <person name="Shu S."/>
            <person name="Woodcroft B.J."/>
            <person name="Vervoort M."/>
            <person name="Kosik K.S."/>
            <person name="Manning G."/>
            <person name="Degnan B.M."/>
            <person name="Rokhsar D.S."/>
        </authorList>
    </citation>
    <scope>NUCLEOTIDE SEQUENCE [LARGE SCALE GENOMIC DNA]</scope>
</reference>
<dbReference type="AlphaFoldDB" id="A0AAN0JPA0"/>
<dbReference type="GeneID" id="109586871"/>
<sequence length="157" mass="17355">MKESNGRNEHFNITGSYYRILSVSTSGVYNVSVYYLNNGSIYGPAVHYHSLVEIIIINTPSPSNTLSTINAISSESIEATLYHTFPTTVSTEHTPMMAATPDSTPMIQLLYTVSSVVGSVILFLIVTVSIIIVGFWIRRRPKKNNELTQELITNNPA</sequence>
<evidence type="ECO:0000313" key="2">
    <source>
        <dbReference type="EnsemblMetazoa" id="XP_019858659.1"/>
    </source>
</evidence>